<dbReference type="RefSeq" id="WP_185769589.1">
    <property type="nucleotide sequence ID" value="NZ_CP046883.1"/>
</dbReference>
<name>A0A7G7YLT1_9CORY</name>
<proteinExistence type="predicted"/>
<protein>
    <submittedName>
        <fullName evidence="2">Uncharacterized protein</fullName>
    </submittedName>
</protein>
<dbReference type="InterPro" id="IPR039261">
    <property type="entry name" value="FNR_nucleotide-bd"/>
</dbReference>
<evidence type="ECO:0000313" key="3">
    <source>
        <dbReference type="Proteomes" id="UP000515275"/>
    </source>
</evidence>
<dbReference type="Proteomes" id="UP000515275">
    <property type="component" value="Chromosome"/>
</dbReference>
<keyword evidence="3" id="KW-1185">Reference proteome</keyword>
<feature type="region of interest" description="Disordered" evidence="1">
    <location>
        <begin position="377"/>
        <end position="423"/>
    </location>
</feature>
<organism evidence="2 3">
    <name type="scientific">Corynebacterium anserum</name>
    <dbReference type="NCBI Taxonomy" id="2684406"/>
    <lineage>
        <taxon>Bacteria</taxon>
        <taxon>Bacillati</taxon>
        <taxon>Actinomycetota</taxon>
        <taxon>Actinomycetes</taxon>
        <taxon>Mycobacteriales</taxon>
        <taxon>Corynebacteriaceae</taxon>
        <taxon>Corynebacterium</taxon>
    </lineage>
</organism>
<reference evidence="2 3" key="1">
    <citation type="submission" date="2019-12" db="EMBL/GenBank/DDBJ databases">
        <title>Corynebacterium sp. nov., isolated from feces of the Anser Albifrons in China.</title>
        <authorList>
            <person name="Liu Q."/>
        </authorList>
    </citation>
    <scope>NUCLEOTIDE SEQUENCE [LARGE SCALE GENOMIC DNA]</scope>
    <source>
        <strain evidence="2 3">23H37-10</strain>
    </source>
</reference>
<evidence type="ECO:0000313" key="2">
    <source>
        <dbReference type="EMBL" id="QNH95451.1"/>
    </source>
</evidence>
<dbReference type="AlphaFoldDB" id="A0A7G7YLT1"/>
<dbReference type="EMBL" id="CP046883">
    <property type="protein sequence ID" value="QNH95451.1"/>
    <property type="molecule type" value="Genomic_DNA"/>
</dbReference>
<evidence type="ECO:0000256" key="1">
    <source>
        <dbReference type="SAM" id="MobiDB-lite"/>
    </source>
</evidence>
<gene>
    <name evidence="2" type="ORF">GP473_00905</name>
</gene>
<dbReference type="SUPFAM" id="SSF52343">
    <property type="entry name" value="Ferredoxin reductase-like, C-terminal NADP-linked domain"/>
    <property type="match status" value="1"/>
</dbReference>
<accession>A0A7G7YLT1</accession>
<dbReference type="KEGG" id="cans:GP473_00905"/>
<dbReference type="Gene3D" id="3.40.50.80">
    <property type="entry name" value="Nucleotide-binding domain of ferredoxin-NADP reductase (FNR) module"/>
    <property type="match status" value="1"/>
</dbReference>
<sequence length="484" mass="52294">MSIHHAIDAARAHREEIIFGALTGLLSCPNAPLNVPLPRIAGSSGPDLATHFGETIPQDAPTLLHLLDRCERGVEESGEFDYPTGSLLVQLGSSFRRHGLGATHYASLSEAILASIDRHIPDADGVASLKDAVELACSLLAHGAAEATENEIGAKARGEEINPPTARAKVVDVELRNPTMKVVRMHMDPPLRYAVGEALLARTPYTPMVWRPVYAALPANPDGLIEIHVSCGAGKTQHGDHLSNDFLRTVVSHAQIGDTWVLSPEPRDEDGRPYGLHLDDSQFSAETNRPILMIAESVGLAPVRAAILQQVMGGVIGATPDAAPEDVRPNGTAPTMRNVQLFWGAHNPGELYELEGMMGLKNAFDWLRVVPVANQLHTPEDSRPLPQYEVGSGNPEGSLSADDPEHAGHATLDSSVEEHPSDEVTRQIVQGDVVDVALRQARKIEEKTVIIAGSPEMISRASRELVERHNLAPQQIIELPLRFM</sequence>